<dbReference type="InterPro" id="IPR002539">
    <property type="entry name" value="MaoC-like_dom"/>
</dbReference>
<evidence type="ECO:0000259" key="2">
    <source>
        <dbReference type="Pfam" id="PF01575"/>
    </source>
</evidence>
<proteinExistence type="inferred from homology"/>
<accession>H0QX13</accession>
<comment type="caution">
    <text evidence="3">The sequence shown here is derived from an EMBL/GenBank/DDBJ whole genome shotgun (WGS) entry which is preliminary data.</text>
</comment>
<dbReference type="RefSeq" id="WP_007316702.1">
    <property type="nucleotide sequence ID" value="NZ_BAEH01000028.1"/>
</dbReference>
<reference evidence="3 4" key="1">
    <citation type="submission" date="2011-12" db="EMBL/GenBank/DDBJ databases">
        <title>Whole genome shotgun sequence of Gordonia effusa NBRC 100432.</title>
        <authorList>
            <person name="Yoshida I."/>
            <person name="Takarada H."/>
            <person name="Hosoyama A."/>
            <person name="Tsuchikane K."/>
            <person name="Katsumata H."/>
            <person name="Yamazaki S."/>
            <person name="Fujita N."/>
        </authorList>
    </citation>
    <scope>NUCLEOTIDE SEQUENCE [LARGE SCALE GENOMIC DNA]</scope>
    <source>
        <strain evidence="3 4">NBRC 100432</strain>
    </source>
</reference>
<dbReference type="OrthoDB" id="4373587at2"/>
<dbReference type="Pfam" id="PF01575">
    <property type="entry name" value="MaoC_dehydratas"/>
    <property type="match status" value="1"/>
</dbReference>
<dbReference type="STRING" id="1077974.GOEFS_028_00280"/>
<comment type="similarity">
    <text evidence="1">Belongs to the enoyl-CoA hydratase/isomerase family.</text>
</comment>
<evidence type="ECO:0000313" key="3">
    <source>
        <dbReference type="EMBL" id="GAB17364.1"/>
    </source>
</evidence>
<dbReference type="eggNOG" id="COG2030">
    <property type="taxonomic scope" value="Bacteria"/>
</dbReference>
<evidence type="ECO:0000313" key="4">
    <source>
        <dbReference type="Proteomes" id="UP000035034"/>
    </source>
</evidence>
<dbReference type="SUPFAM" id="SSF54637">
    <property type="entry name" value="Thioesterase/thiol ester dehydrase-isomerase"/>
    <property type="match status" value="1"/>
</dbReference>
<protein>
    <submittedName>
        <fullName evidence="3">Putative beta-hydroxyacyl-[acyl-carrier-protein] dehydratase subunit</fullName>
    </submittedName>
</protein>
<dbReference type="CDD" id="cd03441">
    <property type="entry name" value="R_hydratase_like"/>
    <property type="match status" value="1"/>
</dbReference>
<keyword evidence="4" id="KW-1185">Reference proteome</keyword>
<evidence type="ECO:0000256" key="1">
    <source>
        <dbReference type="ARBA" id="ARBA00005254"/>
    </source>
</evidence>
<name>H0QX13_9ACTN</name>
<dbReference type="PANTHER" id="PTHR43841">
    <property type="entry name" value="3-HYDROXYACYL-THIOESTER DEHYDRATASE HTDX-RELATED"/>
    <property type="match status" value="1"/>
</dbReference>
<organism evidence="3 4">
    <name type="scientific">Gordonia effusa NBRC 100432</name>
    <dbReference type="NCBI Taxonomy" id="1077974"/>
    <lineage>
        <taxon>Bacteria</taxon>
        <taxon>Bacillati</taxon>
        <taxon>Actinomycetota</taxon>
        <taxon>Actinomycetes</taxon>
        <taxon>Mycobacteriales</taxon>
        <taxon>Gordoniaceae</taxon>
        <taxon>Gordonia</taxon>
    </lineage>
</organism>
<dbReference type="EMBL" id="BAEH01000028">
    <property type="protein sequence ID" value="GAB17364.1"/>
    <property type="molecule type" value="Genomic_DNA"/>
</dbReference>
<gene>
    <name evidence="3" type="ORF">GOEFS_028_00280</name>
</gene>
<dbReference type="AlphaFoldDB" id="H0QX13"/>
<dbReference type="InterPro" id="IPR029069">
    <property type="entry name" value="HotDog_dom_sf"/>
</dbReference>
<sequence>MSEQTDVVWTAEEIVDTERVRRYGLVGGDSNAIHTDPEAAKAAGLPAPVAHGMLTAGIALGHATRWASENDLEMTGYDTRFVAPVYVIPGEPATLQLSAKRSKPDRLDISVAVVTDEGAKAVLRPLRVYLAPRGEQ</sequence>
<feature type="domain" description="MaoC-like" evidence="2">
    <location>
        <begin position="15"/>
        <end position="102"/>
    </location>
</feature>
<dbReference type="Proteomes" id="UP000035034">
    <property type="component" value="Unassembled WGS sequence"/>
</dbReference>
<dbReference type="PANTHER" id="PTHR43841:SF3">
    <property type="entry name" value="(3R)-HYDROXYACYL-ACP DEHYDRATASE SUBUNIT HADB"/>
    <property type="match status" value="1"/>
</dbReference>
<dbReference type="Gene3D" id="3.10.129.10">
    <property type="entry name" value="Hotdog Thioesterase"/>
    <property type="match status" value="1"/>
</dbReference>